<keyword evidence="3" id="KW-0560">Oxidoreductase</keyword>
<proteinExistence type="predicted"/>
<evidence type="ECO:0000313" key="4">
    <source>
        <dbReference type="Proteomes" id="UP001597197"/>
    </source>
</evidence>
<dbReference type="InterPro" id="IPR012938">
    <property type="entry name" value="Glc/Sorbosone_DH"/>
</dbReference>
<dbReference type="InterPro" id="IPR011041">
    <property type="entry name" value="Quinoprot_gluc/sorb_DH_b-prop"/>
</dbReference>
<organism evidence="3 4">
    <name type="scientific">Hymenobacter bucti</name>
    <dbReference type="NCBI Taxonomy" id="1844114"/>
    <lineage>
        <taxon>Bacteria</taxon>
        <taxon>Pseudomonadati</taxon>
        <taxon>Bacteroidota</taxon>
        <taxon>Cytophagia</taxon>
        <taxon>Cytophagales</taxon>
        <taxon>Hymenobacteraceae</taxon>
        <taxon>Hymenobacter</taxon>
    </lineage>
</organism>
<dbReference type="PANTHER" id="PTHR19328">
    <property type="entry name" value="HEDGEHOG-INTERACTING PROTEIN"/>
    <property type="match status" value="1"/>
</dbReference>
<protein>
    <submittedName>
        <fullName evidence="3">PQQ-dependent sugar dehydrogenase</fullName>
        <ecNumber evidence="3">1.1.5.-</ecNumber>
    </submittedName>
</protein>
<evidence type="ECO:0000259" key="2">
    <source>
        <dbReference type="Pfam" id="PF07995"/>
    </source>
</evidence>
<keyword evidence="4" id="KW-1185">Reference proteome</keyword>
<feature type="compositionally biased region" description="Low complexity" evidence="1">
    <location>
        <begin position="20"/>
        <end position="37"/>
    </location>
</feature>
<evidence type="ECO:0000256" key="1">
    <source>
        <dbReference type="SAM" id="MobiDB-lite"/>
    </source>
</evidence>
<dbReference type="Pfam" id="PF07995">
    <property type="entry name" value="GSDH"/>
    <property type="match status" value="1"/>
</dbReference>
<feature type="region of interest" description="Disordered" evidence="1">
    <location>
        <begin position="20"/>
        <end position="45"/>
    </location>
</feature>
<dbReference type="InterPro" id="IPR011042">
    <property type="entry name" value="6-blade_b-propeller_TolB-like"/>
</dbReference>
<dbReference type="Gene3D" id="2.120.10.30">
    <property type="entry name" value="TolB, C-terminal domain"/>
    <property type="match status" value="1"/>
</dbReference>
<feature type="domain" description="Glucose/Sorbosone dehydrogenase" evidence="2">
    <location>
        <begin position="76"/>
        <end position="406"/>
    </location>
</feature>
<dbReference type="Proteomes" id="UP001597197">
    <property type="component" value="Unassembled WGS sequence"/>
</dbReference>
<dbReference type="GO" id="GO:0016491">
    <property type="term" value="F:oxidoreductase activity"/>
    <property type="evidence" value="ECO:0007669"/>
    <property type="project" value="UniProtKB-KW"/>
</dbReference>
<reference evidence="4" key="1">
    <citation type="journal article" date="2019" name="Int. J. Syst. Evol. Microbiol.">
        <title>The Global Catalogue of Microorganisms (GCM) 10K type strain sequencing project: providing services to taxonomists for standard genome sequencing and annotation.</title>
        <authorList>
            <consortium name="The Broad Institute Genomics Platform"/>
            <consortium name="The Broad Institute Genome Sequencing Center for Infectious Disease"/>
            <person name="Wu L."/>
            <person name="Ma J."/>
        </authorList>
    </citation>
    <scope>NUCLEOTIDE SEQUENCE [LARGE SCALE GENOMIC DNA]</scope>
    <source>
        <strain evidence="4">CGMCC 1.15795</strain>
    </source>
</reference>
<dbReference type="SUPFAM" id="SSF50952">
    <property type="entry name" value="Soluble quinoprotein glucose dehydrogenase"/>
    <property type="match status" value="1"/>
</dbReference>
<sequence>MQHRLLYLLAGSLSLLSCSRDGDTAATPSTPPATGAPVETNAPNATYQPAFAGQTRTGGATTAASSYRATVLTSSLASPWGVTSLPDGRLLVTEKAGQLRLVTAAGVVSAPITGLPAVNAAGQGGLLGVCLDPDFATNRMVYWSFSEARPGGNLTAIGKGRLATDERTIEAATVIYRAEPAYAGTLHYGGRVVFDRTGNLVISTGERSDLATRPQAQVATSALGKVIRITKAGQPAPGNPTFTQAGARPELYSIGHRNPQGLAIHPATGEVWQSEHGPRGGDELNRLQAGANYGWPTITYGLEYSGQPIGGAIQQRTGLEQPVYYWDPVVSPSGMAFYTGNRIAEWQNNLFIGALSGQHLVRLVISNNRVVGEERLLASEGQRFRDVTQGTDGALYTVTDQGRLYRIDRP</sequence>
<dbReference type="EC" id="1.1.5.-" evidence="3"/>
<dbReference type="RefSeq" id="WP_382315885.1">
    <property type="nucleotide sequence ID" value="NZ_JBHUFD010000006.1"/>
</dbReference>
<name>A0ABW4QY31_9BACT</name>
<comment type="caution">
    <text evidence="3">The sequence shown here is derived from an EMBL/GenBank/DDBJ whole genome shotgun (WGS) entry which is preliminary data.</text>
</comment>
<dbReference type="EMBL" id="JBHUFD010000006">
    <property type="protein sequence ID" value="MFD1874252.1"/>
    <property type="molecule type" value="Genomic_DNA"/>
</dbReference>
<dbReference type="PROSITE" id="PS51257">
    <property type="entry name" value="PROKAR_LIPOPROTEIN"/>
    <property type="match status" value="1"/>
</dbReference>
<gene>
    <name evidence="3" type="ORF">ACFSDX_17540</name>
</gene>
<dbReference type="PANTHER" id="PTHR19328:SF75">
    <property type="entry name" value="ALDOSE SUGAR DEHYDROGENASE YLII"/>
    <property type="match status" value="1"/>
</dbReference>
<accession>A0ABW4QY31</accession>
<evidence type="ECO:0000313" key="3">
    <source>
        <dbReference type="EMBL" id="MFD1874252.1"/>
    </source>
</evidence>